<dbReference type="Proteomes" id="UP000002727">
    <property type="component" value="Chromosome"/>
</dbReference>
<dbReference type="AlphaFoldDB" id="B6YW27"/>
<keyword evidence="6" id="KW-1185">Reference proteome</keyword>
<reference evidence="5 6" key="1">
    <citation type="journal article" date="2008" name="J. Bacteriol.">
        <title>The complete genome sequence of Thermococcus onnurineus NA1 reveals a mixed heterotrophic and carboxydotrophic metabolism.</title>
        <authorList>
            <person name="Lee H.S."/>
            <person name="Kang S.G."/>
            <person name="Bae S.S."/>
            <person name="Lim J.K."/>
            <person name="Cho Y."/>
            <person name="Kim Y.J."/>
            <person name="Jeon J.H."/>
            <person name="Cha S.S."/>
            <person name="Kwon K.K."/>
            <person name="Kim H.T."/>
            <person name="Park C.J."/>
            <person name="Lee H.W."/>
            <person name="Kim S.I."/>
            <person name="Chun J."/>
            <person name="Colwell R.R."/>
            <person name="Kim S.J."/>
            <person name="Lee J.H."/>
        </authorList>
    </citation>
    <scope>NUCLEOTIDE SEQUENCE [LARGE SCALE GENOMIC DNA]</scope>
    <source>
        <strain evidence="5 6">NA1</strain>
    </source>
</reference>
<accession>B6YW27</accession>
<dbReference type="PATRIC" id="fig|523850.10.peg.870"/>
<dbReference type="PIRSF" id="PIRSF000239">
    <property type="entry name" value="AHPC"/>
    <property type="match status" value="1"/>
</dbReference>
<evidence type="ECO:0000256" key="1">
    <source>
        <dbReference type="ARBA" id="ARBA00023002"/>
    </source>
</evidence>
<evidence type="ECO:0000256" key="2">
    <source>
        <dbReference type="ARBA" id="ARBA00023284"/>
    </source>
</evidence>
<dbReference type="InterPro" id="IPR050455">
    <property type="entry name" value="Tpx_Peroxidase_subfamily"/>
</dbReference>
<sequence>MVKVGDVAPDFVLKDQNGEEFRLSDFRGRKVLLSFHPLAWTSICERQMKALEEHYDELEELNVVPVGISVDPVPTKKAWADHMGLKKLRMLADFWPHGEVARKYGLFREKDGISERANVIIDENGRVAFVKIYPLGELPNLNEILAVLKG</sequence>
<name>B6YW27_THEON</name>
<evidence type="ECO:0000256" key="3">
    <source>
        <dbReference type="PIRSR" id="PIRSR000239-1"/>
    </source>
</evidence>
<dbReference type="HOGENOM" id="CLU_042529_14_2_2"/>
<dbReference type="GeneID" id="7017165"/>
<organism evidence="5 6">
    <name type="scientific">Thermococcus onnurineus (strain NA1)</name>
    <dbReference type="NCBI Taxonomy" id="523850"/>
    <lineage>
        <taxon>Archaea</taxon>
        <taxon>Methanobacteriati</taxon>
        <taxon>Methanobacteriota</taxon>
        <taxon>Thermococci</taxon>
        <taxon>Thermococcales</taxon>
        <taxon>Thermococcaceae</taxon>
        <taxon>Thermococcus</taxon>
    </lineage>
</organism>
<dbReference type="InterPro" id="IPR036249">
    <property type="entry name" value="Thioredoxin-like_sf"/>
</dbReference>
<keyword evidence="2" id="KW-0676">Redox-active center</keyword>
<dbReference type="InterPro" id="IPR024706">
    <property type="entry name" value="Peroxiredoxin_AhpC-typ"/>
</dbReference>
<gene>
    <name evidence="5" type="ordered locus">TON_0862</name>
</gene>
<feature type="domain" description="Thioredoxin" evidence="4">
    <location>
        <begin position="2"/>
        <end position="150"/>
    </location>
</feature>
<dbReference type="KEGG" id="ton:TON_0862"/>
<dbReference type="GO" id="GO:0004601">
    <property type="term" value="F:peroxidase activity"/>
    <property type="evidence" value="ECO:0007669"/>
    <property type="project" value="UniProtKB-KW"/>
</dbReference>
<dbReference type="Pfam" id="PF00578">
    <property type="entry name" value="AhpC-TSA"/>
    <property type="match status" value="1"/>
</dbReference>
<dbReference type="eggNOG" id="arCOG00310">
    <property type="taxonomic scope" value="Archaea"/>
</dbReference>
<dbReference type="EMBL" id="CP000855">
    <property type="protein sequence ID" value="ACJ16350.1"/>
    <property type="molecule type" value="Genomic_DNA"/>
</dbReference>
<proteinExistence type="predicted"/>
<dbReference type="OrthoDB" id="145578at2157"/>
<dbReference type="InterPro" id="IPR013766">
    <property type="entry name" value="Thioredoxin_domain"/>
</dbReference>
<feature type="active site" description="Cysteine sulfenic acid (-SOH) intermediate; for peroxidase activity" evidence="3">
    <location>
        <position position="44"/>
    </location>
</feature>
<evidence type="ECO:0000259" key="4">
    <source>
        <dbReference type="PROSITE" id="PS51352"/>
    </source>
</evidence>
<dbReference type="PANTHER" id="PTHR43110:SF1">
    <property type="entry name" value="THIOL PEROXIDASE"/>
    <property type="match status" value="1"/>
</dbReference>
<dbReference type="PANTHER" id="PTHR43110">
    <property type="entry name" value="THIOL PEROXIDASE"/>
    <property type="match status" value="1"/>
</dbReference>
<dbReference type="STRING" id="523850.TON_0862"/>
<dbReference type="InterPro" id="IPR000866">
    <property type="entry name" value="AhpC/TSA"/>
</dbReference>
<keyword evidence="5" id="KW-0575">Peroxidase</keyword>
<evidence type="ECO:0000313" key="5">
    <source>
        <dbReference type="EMBL" id="ACJ16350.1"/>
    </source>
</evidence>
<dbReference type="PROSITE" id="PS51352">
    <property type="entry name" value="THIOREDOXIN_2"/>
    <property type="match status" value="1"/>
</dbReference>
<dbReference type="Gene3D" id="3.40.30.10">
    <property type="entry name" value="Glutaredoxin"/>
    <property type="match status" value="1"/>
</dbReference>
<dbReference type="CDD" id="cd03018">
    <property type="entry name" value="PRX_AhpE_like"/>
    <property type="match status" value="1"/>
</dbReference>
<keyword evidence="1" id="KW-0560">Oxidoreductase</keyword>
<evidence type="ECO:0000313" key="6">
    <source>
        <dbReference type="Proteomes" id="UP000002727"/>
    </source>
</evidence>
<dbReference type="SUPFAM" id="SSF52833">
    <property type="entry name" value="Thioredoxin-like"/>
    <property type="match status" value="1"/>
</dbReference>
<dbReference type="RefSeq" id="WP_012571822.1">
    <property type="nucleotide sequence ID" value="NC_011529.1"/>
</dbReference>
<protein>
    <submittedName>
        <fullName evidence="5">Thioredoxin peroxidase</fullName>
    </submittedName>
</protein>